<dbReference type="STRING" id="4533.J3M1J8"/>
<evidence type="ECO:0000256" key="5">
    <source>
        <dbReference type="ARBA" id="ARBA00022839"/>
    </source>
</evidence>
<dbReference type="Gramene" id="OB04G32730.1">
    <property type="protein sequence ID" value="OB04G32730.1"/>
    <property type="gene ID" value="OB04G32730"/>
</dbReference>
<dbReference type="InterPro" id="IPR040393">
    <property type="entry name" value="TREX1/2"/>
</dbReference>
<dbReference type="SUPFAM" id="SSF53098">
    <property type="entry name" value="Ribonuclease H-like"/>
    <property type="match status" value="1"/>
</dbReference>
<dbReference type="HOGENOM" id="CLU_060445_1_0_1"/>
<keyword evidence="2" id="KW-0540">Nuclease</keyword>
<dbReference type="GeneID" id="102710867"/>
<dbReference type="EnsemblPlants" id="OB04G32730.1">
    <property type="protein sequence ID" value="OB04G32730.1"/>
    <property type="gene ID" value="OB04G32730"/>
</dbReference>
<keyword evidence="3" id="KW-0479">Metal-binding</keyword>
<evidence type="ECO:0000256" key="4">
    <source>
        <dbReference type="ARBA" id="ARBA00022801"/>
    </source>
</evidence>
<evidence type="ECO:0000256" key="7">
    <source>
        <dbReference type="ARBA" id="ARBA00025769"/>
    </source>
</evidence>
<dbReference type="AlphaFoldDB" id="J3M1J8"/>
<name>J3M1J8_ORYBR</name>
<evidence type="ECO:0000313" key="9">
    <source>
        <dbReference type="EnsemblPlants" id="OB04G32730.1"/>
    </source>
</evidence>
<dbReference type="Gene3D" id="3.30.420.10">
    <property type="entry name" value="Ribonuclease H-like superfamily/Ribonuclease H"/>
    <property type="match status" value="1"/>
</dbReference>
<organism evidence="9">
    <name type="scientific">Oryza brachyantha</name>
    <name type="common">malo sina</name>
    <dbReference type="NCBI Taxonomy" id="4533"/>
    <lineage>
        <taxon>Eukaryota</taxon>
        <taxon>Viridiplantae</taxon>
        <taxon>Streptophyta</taxon>
        <taxon>Embryophyta</taxon>
        <taxon>Tracheophyta</taxon>
        <taxon>Spermatophyta</taxon>
        <taxon>Magnoliopsida</taxon>
        <taxon>Liliopsida</taxon>
        <taxon>Poales</taxon>
        <taxon>Poaceae</taxon>
        <taxon>BOP clade</taxon>
        <taxon>Oryzoideae</taxon>
        <taxon>Oryzeae</taxon>
        <taxon>Oryzinae</taxon>
        <taxon>Oryza</taxon>
    </lineage>
</organism>
<accession>J3M1J8</accession>
<dbReference type="PANTHER" id="PTHR13058:SF26">
    <property type="entry name" value="OS04G0623400 PROTEIN"/>
    <property type="match status" value="1"/>
</dbReference>
<dbReference type="Pfam" id="PF00929">
    <property type="entry name" value="RNase_T"/>
    <property type="match status" value="1"/>
</dbReference>
<feature type="domain" description="Exonuclease" evidence="8">
    <location>
        <begin position="61"/>
        <end position="241"/>
    </location>
</feature>
<reference evidence="9" key="2">
    <citation type="submission" date="2013-04" db="UniProtKB">
        <authorList>
            <consortium name="EnsemblPlants"/>
        </authorList>
    </citation>
    <scope>IDENTIFICATION</scope>
</reference>
<keyword evidence="6" id="KW-0460">Magnesium</keyword>
<dbReference type="SMART" id="SM00479">
    <property type="entry name" value="EXOIII"/>
    <property type="match status" value="1"/>
</dbReference>
<dbReference type="InterPro" id="IPR012337">
    <property type="entry name" value="RNaseH-like_sf"/>
</dbReference>
<evidence type="ECO:0000256" key="6">
    <source>
        <dbReference type="ARBA" id="ARBA00022842"/>
    </source>
</evidence>
<dbReference type="GO" id="GO:0005737">
    <property type="term" value="C:cytoplasm"/>
    <property type="evidence" value="ECO:0007669"/>
    <property type="project" value="TreeGrafter"/>
</dbReference>
<dbReference type="Proteomes" id="UP000006038">
    <property type="component" value="Chromosome 4"/>
</dbReference>
<dbReference type="eggNOG" id="KOG4793">
    <property type="taxonomic scope" value="Eukaryota"/>
</dbReference>
<reference evidence="9" key="1">
    <citation type="journal article" date="2013" name="Nat. Commun.">
        <title>Whole-genome sequencing of Oryza brachyantha reveals mechanisms underlying Oryza genome evolution.</title>
        <authorList>
            <person name="Chen J."/>
            <person name="Huang Q."/>
            <person name="Gao D."/>
            <person name="Wang J."/>
            <person name="Lang Y."/>
            <person name="Liu T."/>
            <person name="Li B."/>
            <person name="Bai Z."/>
            <person name="Luis Goicoechea J."/>
            <person name="Liang C."/>
            <person name="Chen C."/>
            <person name="Zhang W."/>
            <person name="Sun S."/>
            <person name="Liao Y."/>
            <person name="Zhang X."/>
            <person name="Yang L."/>
            <person name="Song C."/>
            <person name="Wang M."/>
            <person name="Shi J."/>
            <person name="Liu G."/>
            <person name="Liu J."/>
            <person name="Zhou H."/>
            <person name="Zhou W."/>
            <person name="Yu Q."/>
            <person name="An N."/>
            <person name="Chen Y."/>
            <person name="Cai Q."/>
            <person name="Wang B."/>
            <person name="Liu B."/>
            <person name="Min J."/>
            <person name="Huang Y."/>
            <person name="Wu H."/>
            <person name="Li Z."/>
            <person name="Zhang Y."/>
            <person name="Yin Y."/>
            <person name="Song W."/>
            <person name="Jiang J."/>
            <person name="Jackson S.A."/>
            <person name="Wing R.A."/>
            <person name="Wang J."/>
            <person name="Chen M."/>
        </authorList>
    </citation>
    <scope>NUCLEOTIDE SEQUENCE [LARGE SCALE GENOMIC DNA]</scope>
    <source>
        <strain evidence="9">cv. IRGC 101232</strain>
    </source>
</reference>
<dbReference type="FunFam" id="3.30.420.10:FF:000081">
    <property type="entry name" value="Exonuclease DPD1 chloroplastic/mitochondrial"/>
    <property type="match status" value="1"/>
</dbReference>
<keyword evidence="4" id="KW-0378">Hydrolase</keyword>
<dbReference type="GO" id="GO:0046872">
    <property type="term" value="F:metal ion binding"/>
    <property type="evidence" value="ECO:0007669"/>
    <property type="project" value="UniProtKB-KW"/>
</dbReference>
<evidence type="ECO:0000256" key="2">
    <source>
        <dbReference type="ARBA" id="ARBA00022722"/>
    </source>
</evidence>
<proteinExistence type="inferred from homology"/>
<dbReference type="GO" id="GO:0008296">
    <property type="term" value="F:3'-5'-DNA exonuclease activity"/>
    <property type="evidence" value="ECO:0007669"/>
    <property type="project" value="TreeGrafter"/>
</dbReference>
<dbReference type="CDD" id="cd06127">
    <property type="entry name" value="DEDDh"/>
    <property type="match status" value="1"/>
</dbReference>
<evidence type="ECO:0000259" key="8">
    <source>
        <dbReference type="SMART" id="SM00479"/>
    </source>
</evidence>
<keyword evidence="10" id="KW-1185">Reference proteome</keyword>
<protein>
    <recommendedName>
        <fullName evidence="8">Exonuclease domain-containing protein</fullName>
    </recommendedName>
</protein>
<dbReference type="OMA" id="FERCSAQ"/>
<dbReference type="InterPro" id="IPR036397">
    <property type="entry name" value="RNaseH_sf"/>
</dbReference>
<dbReference type="InterPro" id="IPR013520">
    <property type="entry name" value="Ribonucl_H"/>
</dbReference>
<dbReference type="GO" id="GO:0006308">
    <property type="term" value="P:DNA catabolic process"/>
    <property type="evidence" value="ECO:0007669"/>
    <property type="project" value="TreeGrafter"/>
</dbReference>
<dbReference type="KEGG" id="obr:102710867"/>
<keyword evidence="5" id="KW-0269">Exonuclease</keyword>
<dbReference type="PANTHER" id="PTHR13058">
    <property type="entry name" value="THREE PRIME REPAIR EXONUCLEASE 1, 2"/>
    <property type="match status" value="1"/>
</dbReference>
<comment type="cofactor">
    <cofactor evidence="1">
        <name>Mg(2+)</name>
        <dbReference type="ChEBI" id="CHEBI:18420"/>
    </cofactor>
</comment>
<sequence>MSSILRSSQLRNNVWSSFPVRFLKQQAGLSTAKLLGSRSCEIRHFTTQVQDLGKQVVDTATVLIFDVETTGFFHKDHRIIEFALYDLSGGKNSTFETLVNPERTVPNHVARVHNIGTGLVCRPDIPRFSDVIPLLLAYVRSRQAHGKPILWVAHNAKQFDARFLAQEFDRCSAPIPADWLFFDTLVLAKKMVKAEGKKRPTNLEALREHYGICSNGTAHRAMRDVMILGQVFQKMTFDLKLTYKELMNEAMRASEFSNVS</sequence>
<dbReference type="OrthoDB" id="10250935at2759"/>
<evidence type="ECO:0000256" key="3">
    <source>
        <dbReference type="ARBA" id="ARBA00022723"/>
    </source>
</evidence>
<evidence type="ECO:0000256" key="1">
    <source>
        <dbReference type="ARBA" id="ARBA00001946"/>
    </source>
</evidence>
<dbReference type="RefSeq" id="XP_006652848.1">
    <property type="nucleotide sequence ID" value="XM_006652785.3"/>
</dbReference>
<gene>
    <name evidence="9" type="primary">LOC102710867</name>
</gene>
<evidence type="ECO:0000313" key="10">
    <source>
        <dbReference type="Proteomes" id="UP000006038"/>
    </source>
</evidence>
<dbReference type="GO" id="GO:0003676">
    <property type="term" value="F:nucleic acid binding"/>
    <property type="evidence" value="ECO:0007669"/>
    <property type="project" value="InterPro"/>
</dbReference>
<comment type="similarity">
    <text evidence="7">Belongs to the exonuclease superfamily. TREX family.</text>
</comment>